<dbReference type="PANTHER" id="PTHR22950:SF349">
    <property type="entry name" value="AMINO ACID TRANSPORTER TRANSMEMBRANE DOMAIN-CONTAINING PROTEIN"/>
    <property type="match status" value="1"/>
</dbReference>
<name>A0AAV2GK60_9ROSI</name>
<keyword evidence="2" id="KW-0813">Transport</keyword>
<gene>
    <name evidence="9" type="ORF">LTRI10_LOCUS50491</name>
</gene>
<evidence type="ECO:0000256" key="7">
    <source>
        <dbReference type="SAM" id="Phobius"/>
    </source>
</evidence>
<dbReference type="Proteomes" id="UP001497516">
    <property type="component" value="Chromosome 9"/>
</dbReference>
<evidence type="ECO:0000256" key="3">
    <source>
        <dbReference type="ARBA" id="ARBA00022692"/>
    </source>
</evidence>
<protein>
    <recommendedName>
        <fullName evidence="8">Amino acid transporter transmembrane domain-containing protein</fullName>
    </recommendedName>
</protein>
<keyword evidence="10" id="KW-1185">Reference proteome</keyword>
<organism evidence="9 10">
    <name type="scientific">Linum trigynum</name>
    <dbReference type="NCBI Taxonomy" id="586398"/>
    <lineage>
        <taxon>Eukaryota</taxon>
        <taxon>Viridiplantae</taxon>
        <taxon>Streptophyta</taxon>
        <taxon>Embryophyta</taxon>
        <taxon>Tracheophyta</taxon>
        <taxon>Spermatophyta</taxon>
        <taxon>Magnoliopsida</taxon>
        <taxon>eudicotyledons</taxon>
        <taxon>Gunneridae</taxon>
        <taxon>Pentapetalae</taxon>
        <taxon>rosids</taxon>
        <taxon>fabids</taxon>
        <taxon>Malpighiales</taxon>
        <taxon>Linaceae</taxon>
        <taxon>Linum</taxon>
    </lineage>
</organism>
<dbReference type="GO" id="GO:0005774">
    <property type="term" value="C:vacuolar membrane"/>
    <property type="evidence" value="ECO:0007669"/>
    <property type="project" value="TreeGrafter"/>
</dbReference>
<comment type="subcellular location">
    <subcellularLocation>
        <location evidence="1">Membrane</location>
        <topology evidence="1">Multi-pass membrane protein</topology>
    </subcellularLocation>
</comment>
<feature type="transmembrane region" description="Helical" evidence="7">
    <location>
        <begin position="45"/>
        <end position="67"/>
    </location>
</feature>
<evidence type="ECO:0000313" key="10">
    <source>
        <dbReference type="Proteomes" id="UP001497516"/>
    </source>
</evidence>
<evidence type="ECO:0000256" key="6">
    <source>
        <dbReference type="ARBA" id="ARBA00023136"/>
    </source>
</evidence>
<dbReference type="Pfam" id="PF01490">
    <property type="entry name" value="Aa_trans"/>
    <property type="match status" value="1"/>
</dbReference>
<evidence type="ECO:0000256" key="5">
    <source>
        <dbReference type="ARBA" id="ARBA00022989"/>
    </source>
</evidence>
<evidence type="ECO:0000256" key="2">
    <source>
        <dbReference type="ARBA" id="ARBA00022448"/>
    </source>
</evidence>
<evidence type="ECO:0000259" key="8">
    <source>
        <dbReference type="Pfam" id="PF01490"/>
    </source>
</evidence>
<feature type="domain" description="Amino acid transporter transmembrane" evidence="8">
    <location>
        <begin position="26"/>
        <end position="87"/>
    </location>
</feature>
<evidence type="ECO:0000256" key="4">
    <source>
        <dbReference type="ARBA" id="ARBA00022970"/>
    </source>
</evidence>
<dbReference type="InterPro" id="IPR013057">
    <property type="entry name" value="AA_transpt_TM"/>
</dbReference>
<keyword evidence="3 7" id="KW-0812">Transmembrane</keyword>
<keyword evidence="6 7" id="KW-0472">Membrane</keyword>
<proteinExistence type="predicted"/>
<dbReference type="PANTHER" id="PTHR22950">
    <property type="entry name" value="AMINO ACID TRANSPORTER"/>
    <property type="match status" value="1"/>
</dbReference>
<evidence type="ECO:0000313" key="9">
    <source>
        <dbReference type="EMBL" id="CAL1411116.1"/>
    </source>
</evidence>
<reference evidence="9 10" key="1">
    <citation type="submission" date="2024-04" db="EMBL/GenBank/DDBJ databases">
        <authorList>
            <person name="Fracassetti M."/>
        </authorList>
    </citation>
    <scope>NUCLEOTIDE SEQUENCE [LARGE SCALE GENOMIC DNA]</scope>
</reference>
<keyword evidence="4" id="KW-0029">Amino-acid transport</keyword>
<sequence length="119" mass="13038">MSCCHQIPNSAARNRFHSANHREHNCSIVGTGILGLPFALRVASWLAGSFAIIVAGIPTYYCMILLVQCRDKMATEEPTTKTRTCGDLVKEDVQKVVGGDFKFSDRQAISPVLVACRLL</sequence>
<dbReference type="GO" id="GO:0015179">
    <property type="term" value="F:L-amino acid transmembrane transporter activity"/>
    <property type="evidence" value="ECO:0007669"/>
    <property type="project" value="TreeGrafter"/>
</dbReference>
<dbReference type="EMBL" id="OZ034822">
    <property type="protein sequence ID" value="CAL1411116.1"/>
    <property type="molecule type" value="Genomic_DNA"/>
</dbReference>
<dbReference type="AlphaFoldDB" id="A0AAV2GK60"/>
<keyword evidence="5 7" id="KW-1133">Transmembrane helix</keyword>
<accession>A0AAV2GK60</accession>
<evidence type="ECO:0000256" key="1">
    <source>
        <dbReference type="ARBA" id="ARBA00004141"/>
    </source>
</evidence>